<keyword evidence="1" id="KW-1133">Transmembrane helix</keyword>
<feature type="transmembrane region" description="Helical" evidence="1">
    <location>
        <begin position="43"/>
        <end position="66"/>
    </location>
</feature>
<protein>
    <recommendedName>
        <fullName evidence="3">DUF4870 domain-containing protein</fullName>
    </recommendedName>
</protein>
<keyword evidence="1" id="KW-0812">Transmembrane</keyword>
<name>A0A6B1D2H7_9CHLR</name>
<organism evidence="2">
    <name type="scientific">Caldilineaceae bacterium SB0661_bin_32</name>
    <dbReference type="NCBI Taxonomy" id="2605255"/>
    <lineage>
        <taxon>Bacteria</taxon>
        <taxon>Bacillati</taxon>
        <taxon>Chloroflexota</taxon>
        <taxon>Caldilineae</taxon>
        <taxon>Caldilineales</taxon>
        <taxon>Caldilineaceae</taxon>
    </lineage>
</organism>
<accession>A0A6B1D2H7</accession>
<dbReference type="EMBL" id="VXMH01000014">
    <property type="protein sequence ID" value="MYC93764.1"/>
    <property type="molecule type" value="Genomic_DNA"/>
</dbReference>
<sequence>MDTLYQVGSAVLLLVGVLYPLGAIYMMMKFLGREDLPRPSPAYMMLHFVLIATVPLAGILGGFAGFAPTLWESPVIRMIVYGAGVLSVVAFAMLFVSSRARQPDRSE</sequence>
<feature type="transmembrane region" description="Helical" evidence="1">
    <location>
        <begin position="78"/>
        <end position="96"/>
    </location>
</feature>
<feature type="transmembrane region" description="Helical" evidence="1">
    <location>
        <begin position="6"/>
        <end position="31"/>
    </location>
</feature>
<comment type="caution">
    <text evidence="2">The sequence shown here is derived from an EMBL/GenBank/DDBJ whole genome shotgun (WGS) entry which is preliminary data.</text>
</comment>
<dbReference type="AlphaFoldDB" id="A0A6B1D2H7"/>
<reference evidence="2" key="1">
    <citation type="submission" date="2019-09" db="EMBL/GenBank/DDBJ databases">
        <title>Characterisation of the sponge microbiome using genome-centric metagenomics.</title>
        <authorList>
            <person name="Engelberts J.P."/>
            <person name="Robbins S.J."/>
            <person name="De Goeij J.M."/>
            <person name="Aranda M."/>
            <person name="Bell S.C."/>
            <person name="Webster N.S."/>
        </authorList>
    </citation>
    <scope>NUCLEOTIDE SEQUENCE</scope>
    <source>
        <strain evidence="2">SB0661_bin_32</strain>
    </source>
</reference>
<keyword evidence="1" id="KW-0472">Membrane</keyword>
<evidence type="ECO:0000313" key="2">
    <source>
        <dbReference type="EMBL" id="MYC93764.1"/>
    </source>
</evidence>
<evidence type="ECO:0000256" key="1">
    <source>
        <dbReference type="SAM" id="Phobius"/>
    </source>
</evidence>
<gene>
    <name evidence="2" type="ORF">F4X14_02230</name>
</gene>
<evidence type="ECO:0008006" key="3">
    <source>
        <dbReference type="Google" id="ProtNLM"/>
    </source>
</evidence>
<proteinExistence type="predicted"/>